<dbReference type="GO" id="GO:0016747">
    <property type="term" value="F:acyltransferase activity, transferring groups other than amino-acyl groups"/>
    <property type="evidence" value="ECO:0007669"/>
    <property type="project" value="UniProtKB-ARBA"/>
</dbReference>
<dbReference type="EMBL" id="JAYMYQ010000004">
    <property type="protein sequence ID" value="KAK7337875.1"/>
    <property type="molecule type" value="Genomic_DNA"/>
</dbReference>
<evidence type="ECO:0008006" key="6">
    <source>
        <dbReference type="Google" id="ProtNLM"/>
    </source>
</evidence>
<evidence type="ECO:0000313" key="5">
    <source>
        <dbReference type="Proteomes" id="UP001367508"/>
    </source>
</evidence>
<reference evidence="4 5" key="1">
    <citation type="submission" date="2024-01" db="EMBL/GenBank/DDBJ databases">
        <title>The genomes of 5 underutilized Papilionoideae crops provide insights into root nodulation and disease resistanc.</title>
        <authorList>
            <person name="Jiang F."/>
        </authorList>
    </citation>
    <scope>NUCLEOTIDE SEQUENCE [LARGE SCALE GENOMIC DNA]</scope>
    <source>
        <strain evidence="4">LVBAO_FW01</strain>
        <tissue evidence="4">Leaves</tissue>
    </source>
</reference>
<comment type="caution">
    <text evidence="4">The sequence shown here is derived from an EMBL/GenBank/DDBJ whole genome shotgun (WGS) entry which is preliminary data.</text>
</comment>
<keyword evidence="5" id="KW-1185">Reference proteome</keyword>
<protein>
    <recommendedName>
        <fullName evidence="6">Benzyl alcohol O-benzoyltransferase</fullName>
    </recommendedName>
</protein>
<dbReference type="Pfam" id="PF02458">
    <property type="entry name" value="Transferase"/>
    <property type="match status" value="1"/>
</dbReference>
<dbReference type="AlphaFoldDB" id="A0AAN9LKU3"/>
<evidence type="ECO:0000256" key="1">
    <source>
        <dbReference type="ARBA" id="ARBA00009861"/>
    </source>
</evidence>
<evidence type="ECO:0000256" key="3">
    <source>
        <dbReference type="ARBA" id="ARBA00023315"/>
    </source>
</evidence>
<keyword evidence="3" id="KW-0012">Acyltransferase</keyword>
<proteinExistence type="inferred from homology"/>
<dbReference type="InterPro" id="IPR023213">
    <property type="entry name" value="CAT-like_dom_sf"/>
</dbReference>
<dbReference type="Gene3D" id="3.30.559.10">
    <property type="entry name" value="Chloramphenicol acetyltransferase-like domain"/>
    <property type="match status" value="2"/>
</dbReference>
<sequence length="743" mass="83595">MARMDFQLILLLQVDPLFQGCISETHSASFSELFQVNLFPIMLRILEYKVCNCTCCHNKPEIMTQSYWFAKAQLSAWPGVESTIMDLQNVLYDQPVAILQPSTYASQTYYCIRSSSAFYSEFSSGLASYEAEKCRNAQSSIFPNQLAVNKLMLGAGFLLQDSYIILLALCRKLPDLSRDLAKVAYLLLANFRPHSEHHKGLNLLGTSVSKALTCKIMQVNMAWLVYMARMNRLDYQSYKNKANCRFPPSIGSESWSLTTGVDYRGMEDCKSLRNCVTSYSPIPFLDTMALSSSSLMFTVRRCEPELVAPAVATPHELKLLSDIDDQEALRFYIPMIYIYRNEPSMEGKDPVEVIRGALAQTLVFYYPFAGRLREGPNRKLMVDCTGEGVIFIEADADVTLDQFGDSVVPPFPCIQQLLYDVPASDGIINTPLLFVQVTRLKCGGFILTTNVNHTMIDGPGLSLFMNAWAEMARGAHKPSVLPVWRREIFLARDPPRITRNHREYEQIEDSITSKEDGMVLRSFFFGPTDIASLRGLLPYHLRRCTTFDIITACLWRCRTKALQIEAKEDVRMMCIVNGRGRFKATIPVGYYGNAFAYPAAVTTAGKLCENPFGYAVELINKVKKEVTQEYLQSVADLMVIKGRCLFTTVRSCIVSDITRAKLREVNFGWGDAVFGGTAKAGAGNFLDVTFFNAYKKANGEDGIVFPIWLPIRAMERFAVELDNLLGSHNQSERTDPTFIMSTL</sequence>
<accession>A0AAN9LKU3</accession>
<dbReference type="PANTHER" id="PTHR31147">
    <property type="entry name" value="ACYL TRANSFERASE 4"/>
    <property type="match status" value="1"/>
</dbReference>
<comment type="similarity">
    <text evidence="1">Belongs to the plant acyltransferase family.</text>
</comment>
<name>A0AAN9LKU3_CANGL</name>
<dbReference type="PANTHER" id="PTHR31147:SF66">
    <property type="entry name" value="OS05G0315700 PROTEIN"/>
    <property type="match status" value="1"/>
</dbReference>
<evidence type="ECO:0000256" key="2">
    <source>
        <dbReference type="ARBA" id="ARBA00022679"/>
    </source>
</evidence>
<evidence type="ECO:0000313" key="4">
    <source>
        <dbReference type="EMBL" id="KAK7337875.1"/>
    </source>
</evidence>
<gene>
    <name evidence="4" type="ORF">VNO77_18463</name>
</gene>
<organism evidence="4 5">
    <name type="scientific">Canavalia gladiata</name>
    <name type="common">Sword bean</name>
    <name type="synonym">Dolichos gladiatus</name>
    <dbReference type="NCBI Taxonomy" id="3824"/>
    <lineage>
        <taxon>Eukaryota</taxon>
        <taxon>Viridiplantae</taxon>
        <taxon>Streptophyta</taxon>
        <taxon>Embryophyta</taxon>
        <taxon>Tracheophyta</taxon>
        <taxon>Spermatophyta</taxon>
        <taxon>Magnoliopsida</taxon>
        <taxon>eudicotyledons</taxon>
        <taxon>Gunneridae</taxon>
        <taxon>Pentapetalae</taxon>
        <taxon>rosids</taxon>
        <taxon>fabids</taxon>
        <taxon>Fabales</taxon>
        <taxon>Fabaceae</taxon>
        <taxon>Papilionoideae</taxon>
        <taxon>50 kb inversion clade</taxon>
        <taxon>NPAAA clade</taxon>
        <taxon>indigoferoid/millettioid clade</taxon>
        <taxon>Phaseoleae</taxon>
        <taxon>Canavalia</taxon>
    </lineage>
</organism>
<dbReference type="InterPro" id="IPR050898">
    <property type="entry name" value="Plant_acyltransferase"/>
</dbReference>
<dbReference type="Proteomes" id="UP001367508">
    <property type="component" value="Unassembled WGS sequence"/>
</dbReference>
<dbReference type="FunFam" id="3.30.559.10:FF:000015">
    <property type="entry name" value="Spermidine hydroxycinnamoyl transferase"/>
    <property type="match status" value="1"/>
</dbReference>
<keyword evidence="2" id="KW-0808">Transferase</keyword>